<keyword evidence="3 5" id="KW-1133">Transmembrane helix</keyword>
<dbReference type="Proteomes" id="UP001519271">
    <property type="component" value="Unassembled WGS sequence"/>
</dbReference>
<organism evidence="7 8">
    <name type="scientific">Youngiibacter multivorans</name>
    <dbReference type="NCBI Taxonomy" id="937251"/>
    <lineage>
        <taxon>Bacteria</taxon>
        <taxon>Bacillati</taxon>
        <taxon>Bacillota</taxon>
        <taxon>Clostridia</taxon>
        <taxon>Eubacteriales</taxon>
        <taxon>Clostridiaceae</taxon>
        <taxon>Youngiibacter</taxon>
    </lineage>
</organism>
<dbReference type="PANTHER" id="PTHR43027">
    <property type="entry name" value="DOXORUBICIN RESISTANCE ABC TRANSPORTER PERMEASE PROTEIN DRRC-RELATED"/>
    <property type="match status" value="1"/>
</dbReference>
<evidence type="ECO:0000256" key="1">
    <source>
        <dbReference type="ARBA" id="ARBA00004141"/>
    </source>
</evidence>
<feature type="transmembrane region" description="Helical" evidence="5">
    <location>
        <begin position="305"/>
        <end position="323"/>
    </location>
</feature>
<evidence type="ECO:0000256" key="2">
    <source>
        <dbReference type="ARBA" id="ARBA00022692"/>
    </source>
</evidence>
<evidence type="ECO:0000259" key="6">
    <source>
        <dbReference type="Pfam" id="PF12698"/>
    </source>
</evidence>
<gene>
    <name evidence="7" type="ORF">J2Z34_002343</name>
</gene>
<keyword evidence="2 5" id="KW-0812">Transmembrane</keyword>
<feature type="transmembrane region" description="Helical" evidence="5">
    <location>
        <begin position="15"/>
        <end position="35"/>
    </location>
</feature>
<dbReference type="EMBL" id="JAGGKC010000020">
    <property type="protein sequence ID" value="MBP1919847.1"/>
    <property type="molecule type" value="Genomic_DNA"/>
</dbReference>
<feature type="transmembrane region" description="Helical" evidence="5">
    <location>
        <begin position="360"/>
        <end position="381"/>
    </location>
</feature>
<comment type="subcellular location">
    <subcellularLocation>
        <location evidence="1">Membrane</location>
        <topology evidence="1">Multi-pass membrane protein</topology>
    </subcellularLocation>
</comment>
<evidence type="ECO:0000313" key="7">
    <source>
        <dbReference type="EMBL" id="MBP1919847.1"/>
    </source>
</evidence>
<name>A0ABS4G5W2_9CLOT</name>
<sequence length="389" mass="42840">MQVFKLCLKIIKKNLPLMIMYVVIFLAVSMMIASANTQRDDKISVFTKTKTNMALISEEDTPLTRGLKEELSKVATFVELEGSEDSVKDALFFRKIYYVLRIPEGFTADFMSGMDPKLQTTVVPGTIPAVYLDMAVNNYLNTSRLYVASLQDADVEDMAADVARDLSVTAEASISIPEGSATEGNFSVFFFNYLAYSLLSVLILGISSVMIVLKDKDIQKRNLSSPLRRDSMTAQMFAAMAIFTVATWIIMVAACFLMNLKNNLNINFLLFMLNSFVFALTSTGVSFLIANLISGRNAISAVNNIVTMGSCFLGGVFVPQAFLGPTVLQFARLLPTYWYVRANTIIGTLSKFELRYTSEIYISMAVVAAFGIAAFVASILLGRRKGLAA</sequence>
<keyword evidence="4 5" id="KW-0472">Membrane</keyword>
<feature type="domain" description="ABC-2 type transporter transmembrane" evidence="6">
    <location>
        <begin position="17"/>
        <end position="380"/>
    </location>
</feature>
<feature type="transmembrane region" description="Helical" evidence="5">
    <location>
        <begin position="193"/>
        <end position="213"/>
    </location>
</feature>
<feature type="transmembrane region" description="Helical" evidence="5">
    <location>
        <begin position="266"/>
        <end position="293"/>
    </location>
</feature>
<dbReference type="RefSeq" id="WP_209460031.1">
    <property type="nucleotide sequence ID" value="NZ_JAGGKC010000020.1"/>
</dbReference>
<dbReference type="PANTHER" id="PTHR43027:SF1">
    <property type="entry name" value="DOXORUBICIN RESISTANCE ABC TRANSPORTER PERMEASE PROTEIN DRRC-RELATED"/>
    <property type="match status" value="1"/>
</dbReference>
<comment type="caution">
    <text evidence="7">The sequence shown here is derived from an EMBL/GenBank/DDBJ whole genome shotgun (WGS) entry which is preliminary data.</text>
</comment>
<evidence type="ECO:0000256" key="5">
    <source>
        <dbReference type="SAM" id="Phobius"/>
    </source>
</evidence>
<keyword evidence="8" id="KW-1185">Reference proteome</keyword>
<proteinExistence type="predicted"/>
<evidence type="ECO:0000313" key="8">
    <source>
        <dbReference type="Proteomes" id="UP001519271"/>
    </source>
</evidence>
<reference evidence="7 8" key="1">
    <citation type="submission" date="2021-03" db="EMBL/GenBank/DDBJ databases">
        <title>Genomic Encyclopedia of Type Strains, Phase IV (KMG-IV): sequencing the most valuable type-strain genomes for metagenomic binning, comparative biology and taxonomic classification.</title>
        <authorList>
            <person name="Goeker M."/>
        </authorList>
    </citation>
    <scope>NUCLEOTIDE SEQUENCE [LARGE SCALE GENOMIC DNA]</scope>
    <source>
        <strain evidence="7 8">DSM 6139</strain>
    </source>
</reference>
<evidence type="ECO:0000256" key="3">
    <source>
        <dbReference type="ARBA" id="ARBA00022989"/>
    </source>
</evidence>
<evidence type="ECO:0000256" key="4">
    <source>
        <dbReference type="ARBA" id="ARBA00023136"/>
    </source>
</evidence>
<dbReference type="InterPro" id="IPR013525">
    <property type="entry name" value="ABC2_TM"/>
</dbReference>
<accession>A0ABS4G5W2</accession>
<protein>
    <submittedName>
        <fullName evidence="7">ABC-2 type transport system permease protein</fullName>
    </submittedName>
</protein>
<dbReference type="Gene3D" id="3.40.1710.10">
    <property type="entry name" value="abc type-2 transporter like domain"/>
    <property type="match status" value="1"/>
</dbReference>
<feature type="transmembrane region" description="Helical" evidence="5">
    <location>
        <begin position="234"/>
        <end position="260"/>
    </location>
</feature>
<dbReference type="InterPro" id="IPR052902">
    <property type="entry name" value="ABC-2_transporter"/>
</dbReference>
<dbReference type="Pfam" id="PF12698">
    <property type="entry name" value="ABC2_membrane_3"/>
    <property type="match status" value="1"/>
</dbReference>